<dbReference type="OrthoDB" id="9792152at2"/>
<dbReference type="PRINTS" id="PR00723">
    <property type="entry name" value="SUBTILISIN"/>
</dbReference>
<feature type="domain" description="Secretion system C-terminal sorting" evidence="8">
    <location>
        <begin position="565"/>
        <end position="635"/>
    </location>
</feature>
<dbReference type="SUPFAM" id="SSF49785">
    <property type="entry name" value="Galactose-binding domain-like"/>
    <property type="match status" value="1"/>
</dbReference>
<keyword evidence="3" id="KW-0732">Signal</keyword>
<dbReference type="PROSITE" id="PS00138">
    <property type="entry name" value="SUBTILASE_SER"/>
    <property type="match status" value="1"/>
</dbReference>
<dbReference type="InterPro" id="IPR015500">
    <property type="entry name" value="Peptidase_S8_subtilisin-rel"/>
</dbReference>
<dbReference type="Gene3D" id="2.60.120.380">
    <property type="match status" value="1"/>
</dbReference>
<dbReference type="RefSeq" id="WP_140997639.1">
    <property type="nucleotide sequence ID" value="NZ_VDCZ01000005.1"/>
</dbReference>
<evidence type="ECO:0000256" key="1">
    <source>
        <dbReference type="ARBA" id="ARBA00011073"/>
    </source>
</evidence>
<keyword evidence="4 6" id="KW-0378">Hydrolase</keyword>
<dbReference type="Proteomes" id="UP000431264">
    <property type="component" value="Unassembled WGS sequence"/>
</dbReference>
<evidence type="ECO:0000256" key="5">
    <source>
        <dbReference type="ARBA" id="ARBA00022825"/>
    </source>
</evidence>
<sequence>MKKSILFFLIGSLVGFAQSKAEIETIKKSYNANEVISLKETITNFVNEREARIKNFLLGNTNKNREYYNDGTKYMLFDIVDNKPVYIATDNRLSAMAAKTNTLYPGGSLGLSLTGAGMKVGVWDGGWALVNHQEFMNNSTSRITTPDTAAPIPTADLHATHVVGTVSAAGIMSSAKGMAYEVNVASYNWTNDETEVTNEATNSGLLISNHSYGVPIYNDNGDQNVPDWYMGCYNSDARQWDQIMHTLPYYLMVTSGGNSGNDSYSNGLYPGLDKLTGNKNCKNNLVIANANPTVHPITGVMSNLVINSSSSEGPTDDGRIKPDIAADGTNLYSTSNESTTSYATLTGTSMASPSTAGSLILLQQHYNNLNAGYMLSATLKGLVCHTALDDANRVGPDPYFGWGFLNTKEAAELITNANNSSPTASIQELSMSQTSGVYTYQVVVNSPKTLRATICWNDVAGGSKDNQLNSSTPVLVNDLDIRITKDAETYFPWKLDLNNLTSPAIKGDNIVDNVEKVEVENASGIYTITVSKKGFFPAAQQYSLIISGFDQMPLNSKSFESNVAVYPNPAEDKLFINSAKNAILGYEIVDTQGRIVKKEKLNSLSDFSINIATLNSGMYLVFLQSEVGTSTHKIVKK</sequence>
<keyword evidence="5 6" id="KW-0720">Serine protease</keyword>
<dbReference type="NCBIfam" id="TIGR04183">
    <property type="entry name" value="Por_Secre_tail"/>
    <property type="match status" value="1"/>
</dbReference>
<dbReference type="PANTHER" id="PTHR43399">
    <property type="entry name" value="SUBTILISIN-RELATED"/>
    <property type="match status" value="1"/>
</dbReference>
<evidence type="ECO:0000256" key="3">
    <source>
        <dbReference type="ARBA" id="ARBA00022729"/>
    </source>
</evidence>
<evidence type="ECO:0000259" key="7">
    <source>
        <dbReference type="Pfam" id="PF00082"/>
    </source>
</evidence>
<dbReference type="PANTHER" id="PTHR43399:SF4">
    <property type="entry name" value="CELL WALL-ASSOCIATED PROTEASE"/>
    <property type="match status" value="1"/>
</dbReference>
<dbReference type="Pfam" id="PF18962">
    <property type="entry name" value="Por_Secre_tail"/>
    <property type="match status" value="1"/>
</dbReference>
<dbReference type="InterPro" id="IPR051048">
    <property type="entry name" value="Peptidase_S8/S53_subtilisin"/>
</dbReference>
<dbReference type="InterPro" id="IPR026444">
    <property type="entry name" value="Secre_tail"/>
</dbReference>
<evidence type="ECO:0000313" key="9">
    <source>
        <dbReference type="EMBL" id="MVO09261.1"/>
    </source>
</evidence>
<dbReference type="InterPro" id="IPR036852">
    <property type="entry name" value="Peptidase_S8/S53_dom_sf"/>
</dbReference>
<feature type="active site" description="Charge relay system" evidence="6">
    <location>
        <position position="124"/>
    </location>
</feature>
<dbReference type="SUPFAM" id="SSF52743">
    <property type="entry name" value="Subtilisin-like"/>
    <property type="match status" value="1"/>
</dbReference>
<evidence type="ECO:0000256" key="4">
    <source>
        <dbReference type="ARBA" id="ARBA00022801"/>
    </source>
</evidence>
<protein>
    <submittedName>
        <fullName evidence="9">S8 family serine peptidase</fullName>
    </submittedName>
</protein>
<evidence type="ECO:0000256" key="2">
    <source>
        <dbReference type="ARBA" id="ARBA00022670"/>
    </source>
</evidence>
<proteinExistence type="inferred from homology"/>
<dbReference type="GO" id="GO:0006508">
    <property type="term" value="P:proteolysis"/>
    <property type="evidence" value="ECO:0007669"/>
    <property type="project" value="UniProtKB-KW"/>
</dbReference>
<feature type="active site" description="Charge relay system" evidence="6">
    <location>
        <position position="158"/>
    </location>
</feature>
<dbReference type="InterPro" id="IPR034058">
    <property type="entry name" value="TagA/B/C/D_pept_dom"/>
</dbReference>
<keyword evidence="2 6" id="KW-0645">Protease</keyword>
<accession>A0A6I4ILH5</accession>
<dbReference type="CDD" id="cd04842">
    <property type="entry name" value="Peptidases_S8_Kp43_protease"/>
    <property type="match status" value="1"/>
</dbReference>
<gene>
    <name evidence="9" type="ORF">GOQ30_08840</name>
</gene>
<comment type="caution">
    <text evidence="9">The sequence shown here is derived from an EMBL/GenBank/DDBJ whole genome shotgun (WGS) entry which is preliminary data.</text>
</comment>
<evidence type="ECO:0000313" key="10">
    <source>
        <dbReference type="Proteomes" id="UP000431264"/>
    </source>
</evidence>
<feature type="active site" description="Charge relay system" evidence="6">
    <location>
        <position position="349"/>
    </location>
</feature>
<name>A0A6I4ILH5_9FLAO</name>
<reference evidence="10" key="1">
    <citation type="submission" date="2019-05" db="EMBL/GenBank/DDBJ databases">
        <title>Flavobacterium profundi sp. nov., isolated from a deep-sea seamount.</title>
        <authorList>
            <person name="Zhang D.-C."/>
        </authorList>
    </citation>
    <scope>NUCLEOTIDE SEQUENCE [LARGE SCALE GENOMIC DNA]</scope>
    <source>
        <strain evidence="10">TP390</strain>
    </source>
</reference>
<dbReference type="InterPro" id="IPR000209">
    <property type="entry name" value="Peptidase_S8/S53_dom"/>
</dbReference>
<keyword evidence="10" id="KW-1185">Reference proteome</keyword>
<dbReference type="GO" id="GO:0004252">
    <property type="term" value="F:serine-type endopeptidase activity"/>
    <property type="evidence" value="ECO:0007669"/>
    <property type="project" value="UniProtKB-UniRule"/>
</dbReference>
<dbReference type="Pfam" id="PF00082">
    <property type="entry name" value="Peptidase_S8"/>
    <property type="match status" value="1"/>
</dbReference>
<feature type="domain" description="Peptidase S8/S53" evidence="7">
    <location>
        <begin position="116"/>
        <end position="403"/>
    </location>
</feature>
<dbReference type="InterPro" id="IPR008979">
    <property type="entry name" value="Galactose-bd-like_sf"/>
</dbReference>
<dbReference type="Gene3D" id="3.40.50.200">
    <property type="entry name" value="Peptidase S8/S53 domain"/>
    <property type="match status" value="1"/>
</dbReference>
<dbReference type="AlphaFoldDB" id="A0A6I4ILH5"/>
<dbReference type="EMBL" id="WQLW01000005">
    <property type="protein sequence ID" value="MVO09261.1"/>
    <property type="molecule type" value="Genomic_DNA"/>
</dbReference>
<evidence type="ECO:0000256" key="6">
    <source>
        <dbReference type="PROSITE-ProRule" id="PRU01240"/>
    </source>
</evidence>
<dbReference type="PROSITE" id="PS51892">
    <property type="entry name" value="SUBTILASE"/>
    <property type="match status" value="1"/>
</dbReference>
<dbReference type="InterPro" id="IPR023828">
    <property type="entry name" value="Peptidase_S8_Ser-AS"/>
</dbReference>
<comment type="similarity">
    <text evidence="1 6">Belongs to the peptidase S8 family.</text>
</comment>
<evidence type="ECO:0000259" key="8">
    <source>
        <dbReference type="Pfam" id="PF18962"/>
    </source>
</evidence>
<organism evidence="9 10">
    <name type="scientific">Flavobacterium profundi</name>
    <dbReference type="NCBI Taxonomy" id="1774945"/>
    <lineage>
        <taxon>Bacteria</taxon>
        <taxon>Pseudomonadati</taxon>
        <taxon>Bacteroidota</taxon>
        <taxon>Flavobacteriia</taxon>
        <taxon>Flavobacteriales</taxon>
        <taxon>Flavobacteriaceae</taxon>
        <taxon>Flavobacterium</taxon>
    </lineage>
</organism>